<dbReference type="PANTHER" id="PTHR30509">
    <property type="entry name" value="P-HYDROXYBENZOIC ACID EFFLUX PUMP SUBUNIT-RELATED"/>
    <property type="match status" value="1"/>
</dbReference>
<dbReference type="Proteomes" id="UP001168613">
    <property type="component" value="Unassembled WGS sequence"/>
</dbReference>
<dbReference type="InterPro" id="IPR049453">
    <property type="entry name" value="Memb_transporter_dom"/>
</dbReference>
<reference evidence="9" key="1">
    <citation type="submission" date="2021-11" db="EMBL/GenBank/DDBJ databases">
        <title>Draft genome sequence of Alcaligenes endophyticus type strain CCUG 75668T.</title>
        <authorList>
            <person name="Salva-Serra F."/>
            <person name="Duran R.E."/>
            <person name="Seeger M."/>
            <person name="Moore E.R.B."/>
            <person name="Jaen-Luchoro D."/>
        </authorList>
    </citation>
    <scope>NUCLEOTIDE SEQUENCE</scope>
    <source>
        <strain evidence="9">CCUG 75668</strain>
    </source>
</reference>
<feature type="transmembrane region" description="Helical" evidence="7">
    <location>
        <begin position="41"/>
        <end position="62"/>
    </location>
</feature>
<evidence type="ECO:0000256" key="2">
    <source>
        <dbReference type="ARBA" id="ARBA00022475"/>
    </source>
</evidence>
<feature type="transmembrane region" description="Helical" evidence="7">
    <location>
        <begin position="82"/>
        <end position="102"/>
    </location>
</feature>
<keyword evidence="3 7" id="KW-0812">Transmembrane</keyword>
<accession>A0ABT8EJ93</accession>
<keyword evidence="5 7" id="KW-0472">Membrane</keyword>
<comment type="similarity">
    <text evidence="6">Belongs to the YccS/YhfK family.</text>
</comment>
<comment type="caution">
    <text evidence="9">The sequence shown here is derived from an EMBL/GenBank/DDBJ whole genome shotgun (WGS) entry which is preliminary data.</text>
</comment>
<protein>
    <submittedName>
        <fullName evidence="9">FUSC family protein</fullName>
    </submittedName>
</protein>
<feature type="transmembrane region" description="Helical" evidence="7">
    <location>
        <begin position="109"/>
        <end position="134"/>
    </location>
</feature>
<evidence type="ECO:0000256" key="4">
    <source>
        <dbReference type="ARBA" id="ARBA00022989"/>
    </source>
</evidence>
<name>A0ABT8EJ93_9BURK</name>
<keyword evidence="4 7" id="KW-1133">Transmembrane helix</keyword>
<sequence length="660" mass="73124">MKNIASTPTQSASFAHPVTWLKQLTHLQPAAWNWPRSLRSALGISLPLIIGLLTNQLDLYLWVSLGFMLQISSERDNPYQVIFLRMLIITPLAMLGMMLGYLSSLPWEVVTLCMTLLAFLSAILSSYTSALSIGTMQMIMLGTISVSTSSGGHYYQSALLLLASSLFYAFMLAIEALLSRRSQEAEYSHQILLSLATLADAKAKGQDTELMAQKFSNLMSSLYTLMFHTRSLSPGRSISSEHIAATLQHCDNLFAAIIGSEDSNALHALSQRLTLCAQAYYRTPQALPSGLISQTQDGLEGYLNTLITTLWEKPGSRLLTQLHITLFNPRTTTRKRFWAFVGELSPGKEVLLTASALALCTFIAYNLRWKDNYDHWYWIPMTVILVMKPDMGSVFARTALRCIGTSAGVVIGGLILYFVPSGPVFILFMAVLAALLPWAAQRNYAFMCLFLTPLVLVLLEYVIPLHISIDYAVLRLIDTFIGSAIALFFGYIIWPNKSRHKHFSDSFQALRSTLANYLRTLLEEPEGKDESAIHRARHAAYAQLADLRSSLQKQLSDPPAASQEALSWFPLIAGAARINNAITTYSIQPHTPCSPHDKQLLQLLADLIEHGHPEQIPNENWSSDQPGSRQEQLINTALNELRHAGGLVAIHPSPTLTTGA</sequence>
<evidence type="ECO:0000313" key="10">
    <source>
        <dbReference type="Proteomes" id="UP001168613"/>
    </source>
</evidence>
<evidence type="ECO:0000256" key="7">
    <source>
        <dbReference type="SAM" id="Phobius"/>
    </source>
</evidence>
<feature type="domain" description="Integral membrane bound transporter" evidence="8">
    <location>
        <begin position="360"/>
        <end position="489"/>
    </location>
</feature>
<evidence type="ECO:0000259" key="8">
    <source>
        <dbReference type="Pfam" id="PF13515"/>
    </source>
</evidence>
<evidence type="ECO:0000313" key="9">
    <source>
        <dbReference type="EMBL" id="MDN4121350.1"/>
    </source>
</evidence>
<gene>
    <name evidence="9" type="ORF">LMS43_08625</name>
</gene>
<keyword evidence="2" id="KW-1003">Cell membrane</keyword>
<feature type="transmembrane region" description="Helical" evidence="7">
    <location>
        <begin position="154"/>
        <end position="178"/>
    </location>
</feature>
<dbReference type="Pfam" id="PF13515">
    <property type="entry name" value="FUSC_2"/>
    <property type="match status" value="1"/>
</dbReference>
<evidence type="ECO:0000256" key="6">
    <source>
        <dbReference type="ARBA" id="ARBA00043993"/>
    </source>
</evidence>
<evidence type="ECO:0000256" key="1">
    <source>
        <dbReference type="ARBA" id="ARBA00004651"/>
    </source>
</evidence>
<proteinExistence type="inferred from homology"/>
<evidence type="ECO:0000256" key="5">
    <source>
        <dbReference type="ARBA" id="ARBA00023136"/>
    </source>
</evidence>
<keyword evidence="10" id="KW-1185">Reference proteome</keyword>
<feature type="transmembrane region" description="Helical" evidence="7">
    <location>
        <begin position="447"/>
        <end position="467"/>
    </location>
</feature>
<dbReference type="PANTHER" id="PTHR30509:SF9">
    <property type="entry name" value="MULTIDRUG RESISTANCE PROTEIN MDTO"/>
    <property type="match status" value="1"/>
</dbReference>
<evidence type="ECO:0000256" key="3">
    <source>
        <dbReference type="ARBA" id="ARBA00022692"/>
    </source>
</evidence>
<organism evidence="9 10">
    <name type="scientific">Alcaligenes endophyticus</name>
    <dbReference type="NCBI Taxonomy" id="1929088"/>
    <lineage>
        <taxon>Bacteria</taxon>
        <taxon>Pseudomonadati</taxon>
        <taxon>Pseudomonadota</taxon>
        <taxon>Betaproteobacteria</taxon>
        <taxon>Burkholderiales</taxon>
        <taxon>Alcaligenaceae</taxon>
        <taxon>Alcaligenes</taxon>
    </lineage>
</organism>
<comment type="subcellular location">
    <subcellularLocation>
        <location evidence="1">Cell membrane</location>
        <topology evidence="1">Multi-pass membrane protein</topology>
    </subcellularLocation>
</comment>
<feature type="transmembrane region" description="Helical" evidence="7">
    <location>
        <begin position="473"/>
        <end position="494"/>
    </location>
</feature>
<dbReference type="EMBL" id="JAJHNU010000002">
    <property type="protein sequence ID" value="MDN4121350.1"/>
    <property type="molecule type" value="Genomic_DNA"/>
</dbReference>
<dbReference type="RefSeq" id="WP_266124031.1">
    <property type="nucleotide sequence ID" value="NZ_JAJHNU010000002.1"/>
</dbReference>
<feature type="transmembrane region" description="Helical" evidence="7">
    <location>
        <begin position="398"/>
        <end position="418"/>
    </location>
</feature>